<dbReference type="Pfam" id="PF14737">
    <property type="entry name" value="DUF4470"/>
    <property type="match status" value="1"/>
</dbReference>
<gene>
    <name evidence="2" type="ORF">N0V84_006835</name>
</gene>
<reference evidence="2" key="1">
    <citation type="submission" date="2022-10" db="EMBL/GenBank/DDBJ databases">
        <title>Tapping the CABI collections for fungal endophytes: first genome assemblies for Collariella, Neodidymelliopsis, Ascochyta clinopodiicola, Didymella pomorum, Didymosphaeria variabile, Neocosmospora piperis and Neocucurbitaria cava.</title>
        <authorList>
            <person name="Hill R."/>
        </authorList>
    </citation>
    <scope>NUCLEOTIDE SEQUENCE</scope>
    <source>
        <strain evidence="2">IMI 366586</strain>
    </source>
</reference>
<dbReference type="InterPro" id="IPR027974">
    <property type="entry name" value="DUF4470"/>
</dbReference>
<evidence type="ECO:0000313" key="2">
    <source>
        <dbReference type="EMBL" id="KAJ4318509.1"/>
    </source>
</evidence>
<protein>
    <recommendedName>
        <fullName evidence="1">DUF4470 domain-containing protein</fullName>
    </recommendedName>
</protein>
<proteinExistence type="predicted"/>
<dbReference type="EMBL" id="JAPEUR010000140">
    <property type="protein sequence ID" value="KAJ4318509.1"/>
    <property type="molecule type" value="Genomic_DNA"/>
</dbReference>
<evidence type="ECO:0000313" key="3">
    <source>
        <dbReference type="Proteomes" id="UP001140502"/>
    </source>
</evidence>
<feature type="domain" description="DUF4470" evidence="1">
    <location>
        <begin position="49"/>
        <end position="144"/>
    </location>
</feature>
<dbReference type="AlphaFoldDB" id="A0A9W8WB52"/>
<name>A0A9W8WB52_9HYPO</name>
<organism evidence="2 3">
    <name type="scientific">Fusarium piperis</name>
    <dbReference type="NCBI Taxonomy" id="1435070"/>
    <lineage>
        <taxon>Eukaryota</taxon>
        <taxon>Fungi</taxon>
        <taxon>Dikarya</taxon>
        <taxon>Ascomycota</taxon>
        <taxon>Pezizomycotina</taxon>
        <taxon>Sordariomycetes</taxon>
        <taxon>Hypocreomycetidae</taxon>
        <taxon>Hypocreales</taxon>
        <taxon>Nectriaceae</taxon>
        <taxon>Fusarium</taxon>
        <taxon>Fusarium solani species complex</taxon>
    </lineage>
</organism>
<dbReference type="Proteomes" id="UP001140502">
    <property type="component" value="Unassembled WGS sequence"/>
</dbReference>
<accession>A0A9W8WB52</accession>
<sequence length="279" mass="31690">MEDWFHHAPFCASPYGKSTWTPSWSTQGREPSICQEGYVAPFATHKNIWGDVPALDILKLSQNEGCQYDKDLALLFAASGDLRNVVKTITSLPQTFQNNVNITINDNDFDVVARNIILLLIALFSASPEDAATRMIHIWYSAFIRQTDYEFLDKVIRPMIENVCDNFGGGDWDSLHSKTFGGRPYSRINVVLPKKSWFTLLRYLEVPRGLTLDRARRIRTAITLPAEHLDYREYTYVPFSPAQRVCAHRFHSDGVLLPFGASRKPFDTPNPSVQVPPLP</sequence>
<evidence type="ECO:0000259" key="1">
    <source>
        <dbReference type="Pfam" id="PF14737"/>
    </source>
</evidence>
<keyword evidence="3" id="KW-1185">Reference proteome</keyword>
<comment type="caution">
    <text evidence="2">The sequence shown here is derived from an EMBL/GenBank/DDBJ whole genome shotgun (WGS) entry which is preliminary data.</text>
</comment>
<dbReference type="OrthoDB" id="5282002at2759"/>